<keyword evidence="9" id="KW-0472">Membrane</keyword>
<evidence type="ECO:0000256" key="5">
    <source>
        <dbReference type="ARBA" id="ARBA00022777"/>
    </source>
</evidence>
<evidence type="ECO:0000256" key="3">
    <source>
        <dbReference type="ARBA" id="ARBA00022553"/>
    </source>
</evidence>
<dbReference type="InterPro" id="IPR050736">
    <property type="entry name" value="Sensor_HK_Regulatory"/>
</dbReference>
<feature type="transmembrane region" description="Helical" evidence="9">
    <location>
        <begin position="287"/>
        <end position="307"/>
    </location>
</feature>
<feature type="repeat" description="TPR" evidence="7">
    <location>
        <begin position="10"/>
        <end position="43"/>
    </location>
</feature>
<evidence type="ECO:0000256" key="8">
    <source>
        <dbReference type="SAM" id="Coils"/>
    </source>
</evidence>
<dbReference type="PROSITE" id="PS50293">
    <property type="entry name" value="TPR_REGION"/>
    <property type="match status" value="1"/>
</dbReference>
<dbReference type="PRINTS" id="PR00344">
    <property type="entry name" value="BCTRLSENSOR"/>
</dbReference>
<keyword evidence="6" id="KW-0902">Two-component regulatory system</keyword>
<dbReference type="Proteomes" id="UP001597094">
    <property type="component" value="Unassembled WGS sequence"/>
</dbReference>
<dbReference type="PROSITE" id="PS50109">
    <property type="entry name" value="HIS_KIN"/>
    <property type="match status" value="1"/>
</dbReference>
<dbReference type="InterPro" id="IPR003661">
    <property type="entry name" value="HisK_dim/P_dom"/>
</dbReference>
<dbReference type="Pfam" id="PF13374">
    <property type="entry name" value="TPR_10"/>
    <property type="match status" value="1"/>
</dbReference>
<accession>A0ABW3SU81</accession>
<dbReference type="Gene3D" id="1.10.287.130">
    <property type="match status" value="1"/>
</dbReference>
<dbReference type="PANTHER" id="PTHR43711:SF31">
    <property type="entry name" value="HISTIDINE KINASE"/>
    <property type="match status" value="1"/>
</dbReference>
<feature type="coiled-coil region" evidence="8">
    <location>
        <begin position="334"/>
        <end position="368"/>
    </location>
</feature>
<dbReference type="InterPro" id="IPR011990">
    <property type="entry name" value="TPR-like_helical_dom_sf"/>
</dbReference>
<evidence type="ECO:0000256" key="2">
    <source>
        <dbReference type="ARBA" id="ARBA00012438"/>
    </source>
</evidence>
<feature type="repeat" description="TPR" evidence="7">
    <location>
        <begin position="130"/>
        <end position="163"/>
    </location>
</feature>
<evidence type="ECO:0000259" key="10">
    <source>
        <dbReference type="PROSITE" id="PS50109"/>
    </source>
</evidence>
<proteinExistence type="predicted"/>
<dbReference type="EC" id="2.7.13.3" evidence="2"/>
<dbReference type="InterPro" id="IPR005467">
    <property type="entry name" value="His_kinase_dom"/>
</dbReference>
<keyword evidence="4" id="KW-0808">Transferase</keyword>
<dbReference type="Pfam" id="PF02518">
    <property type="entry name" value="HATPase_c"/>
    <property type="match status" value="1"/>
</dbReference>
<dbReference type="InterPro" id="IPR019734">
    <property type="entry name" value="TPR_rpt"/>
</dbReference>
<comment type="caution">
    <text evidence="11">The sequence shown here is derived from an EMBL/GenBank/DDBJ whole genome shotgun (WGS) entry which is preliminary data.</text>
</comment>
<feature type="repeat" description="TPR" evidence="7">
    <location>
        <begin position="90"/>
        <end position="123"/>
    </location>
</feature>
<dbReference type="PANTHER" id="PTHR43711">
    <property type="entry name" value="TWO-COMPONENT HISTIDINE KINASE"/>
    <property type="match status" value="1"/>
</dbReference>
<keyword evidence="9" id="KW-1133">Transmembrane helix</keyword>
<evidence type="ECO:0000256" key="7">
    <source>
        <dbReference type="PROSITE-ProRule" id="PRU00339"/>
    </source>
</evidence>
<keyword evidence="5" id="KW-0418">Kinase</keyword>
<dbReference type="EMBL" id="JBHTLD010000220">
    <property type="protein sequence ID" value="MFD1188145.1"/>
    <property type="molecule type" value="Genomic_DNA"/>
</dbReference>
<evidence type="ECO:0000313" key="12">
    <source>
        <dbReference type="Proteomes" id="UP001597094"/>
    </source>
</evidence>
<dbReference type="InterPro" id="IPR036890">
    <property type="entry name" value="HATPase_C_sf"/>
</dbReference>
<evidence type="ECO:0000313" key="11">
    <source>
        <dbReference type="EMBL" id="MFD1188145.1"/>
    </source>
</evidence>
<keyword evidence="12" id="KW-1185">Reference proteome</keyword>
<organism evidence="11 12">
    <name type="scientific">Pontibacter rugosus</name>
    <dbReference type="NCBI Taxonomy" id="1745966"/>
    <lineage>
        <taxon>Bacteria</taxon>
        <taxon>Pseudomonadati</taxon>
        <taxon>Bacteroidota</taxon>
        <taxon>Cytophagia</taxon>
        <taxon>Cytophagales</taxon>
        <taxon>Hymenobacteraceae</taxon>
        <taxon>Pontibacter</taxon>
    </lineage>
</organism>
<dbReference type="CDD" id="cd00082">
    <property type="entry name" value="HisKA"/>
    <property type="match status" value="1"/>
</dbReference>
<dbReference type="SUPFAM" id="SSF55874">
    <property type="entry name" value="ATPase domain of HSP90 chaperone/DNA topoisomerase II/histidine kinase"/>
    <property type="match status" value="1"/>
</dbReference>
<dbReference type="RefSeq" id="WP_377531190.1">
    <property type="nucleotide sequence ID" value="NZ_JBHTLD010000220.1"/>
</dbReference>
<keyword evidence="7" id="KW-0802">TPR repeat</keyword>
<feature type="domain" description="Histidine kinase" evidence="10">
    <location>
        <begin position="368"/>
        <end position="583"/>
    </location>
</feature>
<evidence type="ECO:0000256" key="6">
    <source>
        <dbReference type="ARBA" id="ARBA00023012"/>
    </source>
</evidence>
<keyword evidence="9" id="KW-0812">Transmembrane</keyword>
<protein>
    <recommendedName>
        <fullName evidence="2">histidine kinase</fullName>
        <ecNumber evidence="2">2.7.13.3</ecNumber>
    </recommendedName>
</protein>
<dbReference type="SUPFAM" id="SSF48452">
    <property type="entry name" value="TPR-like"/>
    <property type="match status" value="1"/>
</dbReference>
<sequence length="597" mass="66297">MKLNDKKGIALAYNNIGVAHDMYGDYSKASNYYFKSLRIREAIGDSAGISASYNNLASIYATQSNFEKSIELYKKSMDIARAMHDTPSVAMALGNLGSVYQQQRNLDKALDYIQRGLELEKNNNDLNGMLISLNNIGLIYSEKGEWEKALTYHNKALKIARESGNTVDEAYSLNAMAEAYMAGKRSDLALPYALENLQLVQKLNSKDEITIAAEQLNHLYLNLDDYKSAHKYLTLQNQYEDSVQLDELQHHMGELQLKYEKEKAVQENLLLKAEAELQQQALQRRNALQMLTVAALLTVCVVAIGFFKGRQRLRRINGLLLQGNADIQRHSDMLTRQKEQLAAQASLLQSQKEELEKLNAVKDRLFSVIAHDLKGPLVSLKGLLQIAAKGSVPEDKMRVFMASLEASQQNSLWLLDNLLLWAKAQMQGLLVRPETLEVQELVSQNLLLLQPQAEQKKVTLSCHLEQELHLHADREMVSLVVRNLISNAIKFCKRGDSIVISGWSESGFTAISVQDTGIGMAPERLEGLFSGSNTSSRGTANEKGSGLGLHLCKYFVEQNGGSIGASSSPGQGSTFTFSLPAADTLVKTKKQKLLVIA</sequence>
<dbReference type="InterPro" id="IPR003594">
    <property type="entry name" value="HATPase_dom"/>
</dbReference>
<dbReference type="SUPFAM" id="SSF47384">
    <property type="entry name" value="Homodimeric domain of signal transducing histidine kinase"/>
    <property type="match status" value="1"/>
</dbReference>
<evidence type="ECO:0000256" key="1">
    <source>
        <dbReference type="ARBA" id="ARBA00000085"/>
    </source>
</evidence>
<dbReference type="Gene3D" id="3.30.565.10">
    <property type="entry name" value="Histidine kinase-like ATPase, C-terminal domain"/>
    <property type="match status" value="1"/>
</dbReference>
<dbReference type="Gene3D" id="1.25.40.10">
    <property type="entry name" value="Tetratricopeptide repeat domain"/>
    <property type="match status" value="1"/>
</dbReference>
<dbReference type="InterPro" id="IPR004358">
    <property type="entry name" value="Sig_transdc_His_kin-like_C"/>
</dbReference>
<comment type="catalytic activity">
    <reaction evidence="1">
        <text>ATP + protein L-histidine = ADP + protein N-phospho-L-histidine.</text>
        <dbReference type="EC" id="2.7.13.3"/>
    </reaction>
</comment>
<feature type="repeat" description="TPR" evidence="7">
    <location>
        <begin position="50"/>
        <end position="83"/>
    </location>
</feature>
<dbReference type="Pfam" id="PF13424">
    <property type="entry name" value="TPR_12"/>
    <property type="match status" value="1"/>
</dbReference>
<evidence type="ECO:0000256" key="9">
    <source>
        <dbReference type="SAM" id="Phobius"/>
    </source>
</evidence>
<dbReference type="InterPro" id="IPR036097">
    <property type="entry name" value="HisK_dim/P_sf"/>
</dbReference>
<keyword evidence="3" id="KW-0597">Phosphoprotein</keyword>
<evidence type="ECO:0000256" key="4">
    <source>
        <dbReference type="ARBA" id="ARBA00022679"/>
    </source>
</evidence>
<name>A0ABW3SU81_9BACT</name>
<dbReference type="SMART" id="SM00387">
    <property type="entry name" value="HATPase_c"/>
    <property type="match status" value="1"/>
</dbReference>
<dbReference type="SMART" id="SM00388">
    <property type="entry name" value="HisKA"/>
    <property type="match status" value="1"/>
</dbReference>
<keyword evidence="8" id="KW-0175">Coiled coil</keyword>
<reference evidence="12" key="1">
    <citation type="journal article" date="2019" name="Int. J. Syst. Evol. Microbiol.">
        <title>The Global Catalogue of Microorganisms (GCM) 10K type strain sequencing project: providing services to taxonomists for standard genome sequencing and annotation.</title>
        <authorList>
            <consortium name="The Broad Institute Genomics Platform"/>
            <consortium name="The Broad Institute Genome Sequencing Center for Infectious Disease"/>
            <person name="Wu L."/>
            <person name="Ma J."/>
        </authorList>
    </citation>
    <scope>NUCLEOTIDE SEQUENCE [LARGE SCALE GENOMIC DNA]</scope>
    <source>
        <strain evidence="12">JCM 31319</strain>
    </source>
</reference>
<gene>
    <name evidence="11" type="ORF">ACFQ2O_18175</name>
</gene>
<dbReference type="SMART" id="SM00028">
    <property type="entry name" value="TPR"/>
    <property type="match status" value="5"/>
</dbReference>
<dbReference type="PROSITE" id="PS50005">
    <property type="entry name" value="TPR"/>
    <property type="match status" value="4"/>
</dbReference>
<feature type="coiled-coil region" evidence="8">
    <location>
        <begin position="245"/>
        <end position="290"/>
    </location>
</feature>